<comment type="caution">
    <text evidence="15">The sequence shown here is derived from an EMBL/GenBank/DDBJ whole genome shotgun (WGS) entry which is preliminary data.</text>
</comment>
<keyword evidence="7 12" id="KW-0220">Diaminopimelate biosynthesis</keyword>
<keyword evidence="5 12" id="KW-0963">Cytoplasm</keyword>
<dbReference type="InterPro" id="IPR020624">
    <property type="entry name" value="Schiff_base-form_aldolases_CS"/>
</dbReference>
<keyword evidence="10 12" id="KW-0704">Schiff base</keyword>
<gene>
    <name evidence="15" type="primary">dapA2</name>
    <name evidence="12" type="synonym">dapA</name>
    <name evidence="15" type="ORF">GCM10025876_33050</name>
</gene>
<evidence type="ECO:0000256" key="2">
    <source>
        <dbReference type="ARBA" id="ARBA00005120"/>
    </source>
</evidence>
<reference evidence="16" key="1">
    <citation type="journal article" date="2019" name="Int. J. Syst. Evol. Microbiol.">
        <title>The Global Catalogue of Microorganisms (GCM) 10K type strain sequencing project: providing services to taxonomists for standard genome sequencing and annotation.</title>
        <authorList>
            <consortium name="The Broad Institute Genomics Platform"/>
            <consortium name="The Broad Institute Genome Sequencing Center for Infectious Disease"/>
            <person name="Wu L."/>
            <person name="Ma J."/>
        </authorList>
    </citation>
    <scope>NUCLEOTIDE SEQUENCE [LARGE SCALE GENOMIC DNA]</scope>
    <source>
        <strain evidence="16">NBRC 112299</strain>
    </source>
</reference>
<name>A0ABQ6II88_9MICO</name>
<feature type="active site" description="Proton donor/acceptor" evidence="12">
    <location>
        <position position="138"/>
    </location>
</feature>
<dbReference type="PRINTS" id="PR00146">
    <property type="entry name" value="DHPICSNTHASE"/>
</dbReference>
<evidence type="ECO:0000256" key="3">
    <source>
        <dbReference type="ARBA" id="ARBA00007592"/>
    </source>
</evidence>
<feature type="site" description="Part of a proton relay during catalysis" evidence="12">
    <location>
        <position position="112"/>
    </location>
</feature>
<dbReference type="PANTHER" id="PTHR12128:SF66">
    <property type="entry name" value="4-HYDROXY-2-OXOGLUTARATE ALDOLASE, MITOCHONDRIAL"/>
    <property type="match status" value="1"/>
</dbReference>
<comment type="similarity">
    <text evidence="3 12 13">Belongs to the DapA family.</text>
</comment>
<comment type="function">
    <text evidence="1 12">Catalyzes the condensation of (S)-aspartate-beta-semialdehyde [(S)-ASA] and pyruvate to 4-hydroxy-tetrahydrodipicolinate (HTPA).</text>
</comment>
<dbReference type="HAMAP" id="MF_00418">
    <property type="entry name" value="DapA"/>
    <property type="match status" value="1"/>
</dbReference>
<feature type="active site" description="Schiff-base intermediate with substrate" evidence="12">
    <location>
        <position position="166"/>
    </location>
</feature>
<dbReference type="Pfam" id="PF00701">
    <property type="entry name" value="DHDPS"/>
    <property type="match status" value="1"/>
</dbReference>
<feature type="site" description="Part of a proton relay during catalysis" evidence="12">
    <location>
        <position position="49"/>
    </location>
</feature>
<dbReference type="PROSITE" id="PS00665">
    <property type="entry name" value="DHDPS_1"/>
    <property type="match status" value="1"/>
</dbReference>
<keyword evidence="6 12" id="KW-0028">Amino-acid biosynthesis</keyword>
<dbReference type="EMBL" id="BSUN01000001">
    <property type="protein sequence ID" value="GMA37101.1"/>
    <property type="molecule type" value="Genomic_DNA"/>
</dbReference>
<accession>A0ABQ6II88</accession>
<comment type="pathway">
    <text evidence="2 12">Amino-acid biosynthesis; L-lysine biosynthesis via DAP pathway; (S)-tetrahydrodipicolinate from L-aspartate: step 3/4.</text>
</comment>
<evidence type="ECO:0000256" key="13">
    <source>
        <dbReference type="PIRNR" id="PIRNR001365"/>
    </source>
</evidence>
<comment type="caution">
    <text evidence="12">Was originally thought to be a dihydrodipicolinate synthase (DHDPS), catalyzing the condensation of (S)-aspartate-beta-semialdehyde [(S)-ASA] and pyruvate to dihydrodipicolinate (DHDP). However, it was shown in E.coli that the product of the enzymatic reaction is not dihydrodipicolinate but in fact (4S)-4-hydroxy-2,3,4,5-tetrahydro-(2S)-dipicolinic acid (HTPA), and that the consecutive dehydration reaction leading to DHDP is not spontaneous but catalyzed by DapB.</text>
</comment>
<keyword evidence="16" id="KW-1185">Reference proteome</keyword>
<comment type="catalytic activity">
    <reaction evidence="11 12">
        <text>L-aspartate 4-semialdehyde + pyruvate = (2S,4S)-4-hydroxy-2,3,4,5-tetrahydrodipicolinate + H2O + H(+)</text>
        <dbReference type="Rhea" id="RHEA:34171"/>
        <dbReference type="ChEBI" id="CHEBI:15361"/>
        <dbReference type="ChEBI" id="CHEBI:15377"/>
        <dbReference type="ChEBI" id="CHEBI:15378"/>
        <dbReference type="ChEBI" id="CHEBI:67139"/>
        <dbReference type="ChEBI" id="CHEBI:537519"/>
        <dbReference type="EC" id="4.3.3.7"/>
    </reaction>
</comment>
<dbReference type="PIRSF" id="PIRSF001365">
    <property type="entry name" value="DHDPS"/>
    <property type="match status" value="1"/>
</dbReference>
<comment type="subunit">
    <text evidence="12">Homotetramer; dimer of dimers.</text>
</comment>
<dbReference type="EC" id="4.3.3.7" evidence="4 12"/>
<evidence type="ECO:0000256" key="4">
    <source>
        <dbReference type="ARBA" id="ARBA00012086"/>
    </source>
</evidence>
<dbReference type="InterPro" id="IPR013785">
    <property type="entry name" value="Aldolase_TIM"/>
</dbReference>
<evidence type="ECO:0000256" key="9">
    <source>
        <dbReference type="ARBA" id="ARBA00023239"/>
    </source>
</evidence>
<evidence type="ECO:0000256" key="5">
    <source>
        <dbReference type="ARBA" id="ARBA00022490"/>
    </source>
</evidence>
<comment type="subcellular location">
    <subcellularLocation>
        <location evidence="12">Cytoplasm</location>
    </subcellularLocation>
</comment>
<proteinExistence type="inferred from homology"/>
<dbReference type="CDD" id="cd00950">
    <property type="entry name" value="DHDPS"/>
    <property type="match status" value="1"/>
</dbReference>
<evidence type="ECO:0000256" key="12">
    <source>
        <dbReference type="HAMAP-Rule" id="MF_00418"/>
    </source>
</evidence>
<feature type="binding site" evidence="12">
    <location>
        <position position="50"/>
    </location>
    <ligand>
        <name>pyruvate</name>
        <dbReference type="ChEBI" id="CHEBI:15361"/>
    </ligand>
</feature>
<dbReference type="PROSITE" id="PS00666">
    <property type="entry name" value="DHDPS_2"/>
    <property type="match status" value="1"/>
</dbReference>
<dbReference type="Gene3D" id="3.20.20.70">
    <property type="entry name" value="Aldolase class I"/>
    <property type="match status" value="1"/>
</dbReference>
<organism evidence="15 16">
    <name type="scientific">Demequina litorisediminis</name>
    <dbReference type="NCBI Taxonomy" id="1849022"/>
    <lineage>
        <taxon>Bacteria</taxon>
        <taxon>Bacillati</taxon>
        <taxon>Actinomycetota</taxon>
        <taxon>Actinomycetes</taxon>
        <taxon>Micrococcales</taxon>
        <taxon>Demequinaceae</taxon>
        <taxon>Demequina</taxon>
    </lineage>
</organism>
<evidence type="ECO:0000256" key="1">
    <source>
        <dbReference type="ARBA" id="ARBA00003294"/>
    </source>
</evidence>
<evidence type="ECO:0000256" key="6">
    <source>
        <dbReference type="ARBA" id="ARBA00022605"/>
    </source>
</evidence>
<protein>
    <recommendedName>
        <fullName evidence="4 12">4-hydroxy-tetrahydrodipicolinate synthase</fullName>
        <shortName evidence="12">HTPA synthase</shortName>
        <ecNumber evidence="4 12">4.3.3.7</ecNumber>
    </recommendedName>
</protein>
<feature type="compositionally biased region" description="Basic residues" evidence="14">
    <location>
        <begin position="242"/>
        <end position="254"/>
    </location>
</feature>
<feature type="compositionally biased region" description="Basic and acidic residues" evidence="14">
    <location>
        <begin position="230"/>
        <end position="241"/>
    </location>
</feature>
<feature type="region of interest" description="Disordered" evidence="14">
    <location>
        <begin position="230"/>
        <end position="277"/>
    </location>
</feature>
<dbReference type="PANTHER" id="PTHR12128">
    <property type="entry name" value="DIHYDRODIPICOLINATE SYNTHASE"/>
    <property type="match status" value="1"/>
</dbReference>
<dbReference type="Proteomes" id="UP001157125">
    <property type="component" value="Unassembled WGS sequence"/>
</dbReference>
<dbReference type="InterPro" id="IPR020625">
    <property type="entry name" value="Schiff_base-form_aldolases_AS"/>
</dbReference>
<evidence type="ECO:0000256" key="10">
    <source>
        <dbReference type="ARBA" id="ARBA00023270"/>
    </source>
</evidence>
<evidence type="ECO:0000256" key="11">
    <source>
        <dbReference type="ARBA" id="ARBA00047836"/>
    </source>
</evidence>
<evidence type="ECO:0000256" key="7">
    <source>
        <dbReference type="ARBA" id="ARBA00022915"/>
    </source>
</evidence>
<dbReference type="SMART" id="SM01130">
    <property type="entry name" value="DHDPS"/>
    <property type="match status" value="1"/>
</dbReference>
<evidence type="ECO:0000256" key="14">
    <source>
        <dbReference type="SAM" id="MobiDB-lite"/>
    </source>
</evidence>
<dbReference type="NCBIfam" id="TIGR00674">
    <property type="entry name" value="dapA"/>
    <property type="match status" value="1"/>
</dbReference>
<keyword evidence="9 12" id="KW-0456">Lyase</keyword>
<dbReference type="InterPro" id="IPR005263">
    <property type="entry name" value="DapA"/>
</dbReference>
<keyword evidence="8 12" id="KW-0457">Lysine biosynthesis</keyword>
<sequence length="277" mass="28365">MTTSRPFGTVLTAMVTPMHADGTLDIDGAVTLAKHLVEHGSDGLVISGTTGEAPTTHAPEKAELTAALVEAVGGRATLIAGAGSNDTAHAVMMAEQAAEAGVNGVLALVPYYSKPSQKGIVAHLSAIAGATDLPVMLYDIPGRTGVALSDESFDSLAQIETIVANKDATGDVAAAKDRIARTGLAWYSGDDPLTLEFLREGAAGVVSVSAHVAGERIAAMIAAHDAGDTATADRLHEEPAPRARRHLFRPRGRQRQGCDAVARRHPGAPHAPAAAAA</sequence>
<evidence type="ECO:0000313" key="16">
    <source>
        <dbReference type="Proteomes" id="UP001157125"/>
    </source>
</evidence>
<feature type="binding site" evidence="12">
    <location>
        <position position="206"/>
    </location>
    <ligand>
        <name>pyruvate</name>
        <dbReference type="ChEBI" id="CHEBI:15361"/>
    </ligand>
</feature>
<dbReference type="InterPro" id="IPR002220">
    <property type="entry name" value="DapA-like"/>
</dbReference>
<evidence type="ECO:0000313" key="15">
    <source>
        <dbReference type="EMBL" id="GMA37101.1"/>
    </source>
</evidence>
<dbReference type="SUPFAM" id="SSF51569">
    <property type="entry name" value="Aldolase"/>
    <property type="match status" value="1"/>
</dbReference>
<feature type="compositionally biased region" description="Low complexity" evidence="14">
    <location>
        <begin position="268"/>
        <end position="277"/>
    </location>
</feature>
<evidence type="ECO:0000256" key="8">
    <source>
        <dbReference type="ARBA" id="ARBA00023154"/>
    </source>
</evidence>